<dbReference type="EMBL" id="JAWDJX010000003">
    <property type="protein sequence ID" value="KAK3057636.1"/>
    <property type="molecule type" value="Genomic_DNA"/>
</dbReference>
<evidence type="ECO:0000313" key="7">
    <source>
        <dbReference type="Proteomes" id="UP001271007"/>
    </source>
</evidence>
<protein>
    <recommendedName>
        <fullName evidence="5">Phenol hydroxylase-like C-terminal dimerisation domain-containing protein</fullName>
    </recommendedName>
</protein>
<keyword evidence="7" id="KW-1185">Reference proteome</keyword>
<dbReference type="InterPro" id="IPR038220">
    <property type="entry name" value="PHOX_C_sf"/>
</dbReference>
<sequence>MDAEGISMEEFKSAFEKGNMFASGIAVDYGSSLIVAKSGNVEDQGDGTDVSVSSKFRIESMQSLAPGIKIGMRMPSTKVLNQSDARPWHFQELLPSNGRWRVVVFTGDISQPEQKSKMETVGKAFNDEASFLRRFTPADARYDTVFEVLAVHSAPRTSATIFDFPEVFRPYDDVDGFDYMKIYVDDVSYHEGHGKIYETFNIDPKGCIVIIRPDQYVSYVGPTDDTEAINCFFSGFMRVSAQKTEIVNGPPGGATSNGLDDAPSHQPGSGAAALDGIAPNEMAAQNGDVLPA</sequence>
<dbReference type="InterPro" id="IPR050641">
    <property type="entry name" value="RIFMO-like"/>
</dbReference>
<dbReference type="PANTHER" id="PTHR43004:SF20">
    <property type="entry name" value="2-MONOOXYGENASE, PUTATIVE (AFU_ORTHOLOGUE AFUA_1G13660)-RELATED"/>
    <property type="match status" value="1"/>
</dbReference>
<evidence type="ECO:0000256" key="1">
    <source>
        <dbReference type="ARBA" id="ARBA00022630"/>
    </source>
</evidence>
<proteinExistence type="predicted"/>
<keyword evidence="2" id="KW-0274">FAD</keyword>
<dbReference type="InterPro" id="IPR012941">
    <property type="entry name" value="Phe_hydrox_C_dim_dom"/>
</dbReference>
<dbReference type="Pfam" id="PF07976">
    <property type="entry name" value="Phe_hydrox_dim"/>
    <property type="match status" value="1"/>
</dbReference>
<dbReference type="GO" id="GO:0016491">
    <property type="term" value="F:oxidoreductase activity"/>
    <property type="evidence" value="ECO:0007669"/>
    <property type="project" value="UniProtKB-KW"/>
</dbReference>
<evidence type="ECO:0000256" key="2">
    <source>
        <dbReference type="ARBA" id="ARBA00022827"/>
    </source>
</evidence>
<dbReference type="PANTHER" id="PTHR43004">
    <property type="entry name" value="TRK SYSTEM POTASSIUM UPTAKE PROTEIN"/>
    <property type="match status" value="1"/>
</dbReference>
<organism evidence="6 7">
    <name type="scientific">Extremus antarcticus</name>
    <dbReference type="NCBI Taxonomy" id="702011"/>
    <lineage>
        <taxon>Eukaryota</taxon>
        <taxon>Fungi</taxon>
        <taxon>Dikarya</taxon>
        <taxon>Ascomycota</taxon>
        <taxon>Pezizomycotina</taxon>
        <taxon>Dothideomycetes</taxon>
        <taxon>Dothideomycetidae</taxon>
        <taxon>Mycosphaerellales</taxon>
        <taxon>Extremaceae</taxon>
        <taxon>Extremus</taxon>
    </lineage>
</organism>
<accession>A0AAJ0GHH0</accession>
<evidence type="ECO:0000313" key="6">
    <source>
        <dbReference type="EMBL" id="KAK3057636.1"/>
    </source>
</evidence>
<evidence type="ECO:0000259" key="5">
    <source>
        <dbReference type="Pfam" id="PF07976"/>
    </source>
</evidence>
<evidence type="ECO:0000256" key="4">
    <source>
        <dbReference type="SAM" id="MobiDB-lite"/>
    </source>
</evidence>
<comment type="caution">
    <text evidence="6">The sequence shown here is derived from an EMBL/GenBank/DDBJ whole genome shotgun (WGS) entry which is preliminary data.</text>
</comment>
<keyword evidence="3" id="KW-0560">Oxidoreductase</keyword>
<dbReference type="InterPro" id="IPR036249">
    <property type="entry name" value="Thioredoxin-like_sf"/>
</dbReference>
<gene>
    <name evidence="6" type="ORF">LTR09_001820</name>
</gene>
<reference evidence="6" key="1">
    <citation type="submission" date="2023-04" db="EMBL/GenBank/DDBJ databases">
        <title>Black Yeasts Isolated from many extreme environments.</title>
        <authorList>
            <person name="Coleine C."/>
            <person name="Stajich J.E."/>
            <person name="Selbmann L."/>
        </authorList>
    </citation>
    <scope>NUCLEOTIDE SEQUENCE</scope>
    <source>
        <strain evidence="6">CCFEE 5312</strain>
    </source>
</reference>
<dbReference type="CDD" id="cd02979">
    <property type="entry name" value="PHOX_C"/>
    <property type="match status" value="1"/>
</dbReference>
<name>A0AAJ0GHH0_9PEZI</name>
<dbReference type="AlphaFoldDB" id="A0AAJ0GHH0"/>
<feature type="region of interest" description="Disordered" evidence="4">
    <location>
        <begin position="247"/>
        <end position="278"/>
    </location>
</feature>
<dbReference type="Proteomes" id="UP001271007">
    <property type="component" value="Unassembled WGS sequence"/>
</dbReference>
<dbReference type="Gene3D" id="3.40.30.20">
    <property type="match status" value="1"/>
</dbReference>
<feature type="domain" description="Phenol hydroxylase-like C-terminal dimerisation" evidence="5">
    <location>
        <begin position="27"/>
        <end position="238"/>
    </location>
</feature>
<evidence type="ECO:0000256" key="3">
    <source>
        <dbReference type="ARBA" id="ARBA00023002"/>
    </source>
</evidence>
<keyword evidence="1" id="KW-0285">Flavoprotein</keyword>
<dbReference type="SUPFAM" id="SSF52833">
    <property type="entry name" value="Thioredoxin-like"/>
    <property type="match status" value="1"/>
</dbReference>